<sequence length="201" mass="21761">PVLKMAATPTSRNLFDEFEEAFQNVLAPLTKEDTLNAVNQDELRANAAASTQRFLDLARQMEALFLQKRYLLSMQKPEHVISEENKEMKSELVRKDELIKKHSEKLAEWQALLDSMQSHLGTSPGTGPRPPGSSGPGGVHPAMMGGQGGPHGSVSLPGLSPVAQMGQSSVQHGGSSMQHNMGQGMAMGQSSMMKIIFSFIC</sequence>
<evidence type="ECO:0000256" key="10">
    <source>
        <dbReference type="SAM" id="MobiDB-lite"/>
    </source>
</evidence>
<evidence type="ECO:0000313" key="11">
    <source>
        <dbReference type="EMBL" id="CAL4126113.1"/>
    </source>
</evidence>
<proteinExistence type="inferred from homology"/>
<dbReference type="PANTHER" id="PTHR13512:SF2">
    <property type="entry name" value="MEDIATOR OF RNA POLYMERASE II TRANSCRIPTION SUBUNIT 28"/>
    <property type="match status" value="1"/>
</dbReference>
<evidence type="ECO:0000256" key="9">
    <source>
        <dbReference type="ARBA" id="ARBA00031964"/>
    </source>
</evidence>
<dbReference type="PANTHER" id="PTHR13512">
    <property type="entry name" value="MEDIATOR COMPLEX SUBUNIT 28"/>
    <property type="match status" value="1"/>
</dbReference>
<dbReference type="EMBL" id="CAXKWB010024159">
    <property type="protein sequence ID" value="CAL4126113.1"/>
    <property type="molecule type" value="Genomic_DNA"/>
</dbReference>
<evidence type="ECO:0000256" key="5">
    <source>
        <dbReference type="ARBA" id="ARBA00023054"/>
    </source>
</evidence>
<evidence type="ECO:0000256" key="4">
    <source>
        <dbReference type="ARBA" id="ARBA00023015"/>
    </source>
</evidence>
<dbReference type="Proteomes" id="UP001497623">
    <property type="component" value="Unassembled WGS sequence"/>
</dbReference>
<keyword evidence="4" id="KW-0805">Transcription regulation</keyword>
<dbReference type="GO" id="GO:0016592">
    <property type="term" value="C:mediator complex"/>
    <property type="evidence" value="ECO:0007669"/>
    <property type="project" value="TreeGrafter"/>
</dbReference>
<keyword evidence="6" id="KW-0010">Activator</keyword>
<keyword evidence="5" id="KW-0175">Coiled coil</keyword>
<comment type="caution">
    <text evidence="11">The sequence shown here is derived from an EMBL/GenBank/DDBJ whole genome shotgun (WGS) entry which is preliminary data.</text>
</comment>
<protein>
    <recommendedName>
        <fullName evidence="3">Mediator of RNA polymerase II transcription subunit 28</fullName>
    </recommendedName>
    <alternativeName>
        <fullName evidence="9">Mediator complex subunit 28</fullName>
    </alternativeName>
</protein>
<keyword evidence="8" id="KW-0539">Nucleus</keyword>
<accession>A0AAV2RM27</accession>
<reference evidence="11 12" key="1">
    <citation type="submission" date="2024-05" db="EMBL/GenBank/DDBJ databases">
        <authorList>
            <person name="Wallberg A."/>
        </authorList>
    </citation>
    <scope>NUCLEOTIDE SEQUENCE [LARGE SCALE GENOMIC DNA]</scope>
</reference>
<feature type="non-terminal residue" evidence="11">
    <location>
        <position position="201"/>
    </location>
</feature>
<gene>
    <name evidence="11" type="ORF">MNOR_LOCUS25378</name>
</gene>
<evidence type="ECO:0000256" key="1">
    <source>
        <dbReference type="ARBA" id="ARBA00004123"/>
    </source>
</evidence>
<feature type="region of interest" description="Disordered" evidence="10">
    <location>
        <begin position="118"/>
        <end position="159"/>
    </location>
</feature>
<keyword evidence="7" id="KW-0804">Transcription</keyword>
<name>A0AAV2RM27_MEGNR</name>
<comment type="subcellular location">
    <subcellularLocation>
        <location evidence="1">Nucleus</location>
    </subcellularLocation>
</comment>
<comment type="similarity">
    <text evidence="2">Belongs to the Mediator complex subunit 28 family.</text>
</comment>
<dbReference type="Pfam" id="PF11594">
    <property type="entry name" value="Med28"/>
    <property type="match status" value="1"/>
</dbReference>
<feature type="non-terminal residue" evidence="11">
    <location>
        <position position="1"/>
    </location>
</feature>
<evidence type="ECO:0000256" key="2">
    <source>
        <dbReference type="ARBA" id="ARBA00005571"/>
    </source>
</evidence>
<organism evidence="11 12">
    <name type="scientific">Meganyctiphanes norvegica</name>
    <name type="common">Northern krill</name>
    <name type="synonym">Thysanopoda norvegica</name>
    <dbReference type="NCBI Taxonomy" id="48144"/>
    <lineage>
        <taxon>Eukaryota</taxon>
        <taxon>Metazoa</taxon>
        <taxon>Ecdysozoa</taxon>
        <taxon>Arthropoda</taxon>
        <taxon>Crustacea</taxon>
        <taxon>Multicrustacea</taxon>
        <taxon>Malacostraca</taxon>
        <taxon>Eumalacostraca</taxon>
        <taxon>Eucarida</taxon>
        <taxon>Euphausiacea</taxon>
        <taxon>Euphausiidae</taxon>
        <taxon>Meganyctiphanes</taxon>
    </lineage>
</organism>
<dbReference type="AlphaFoldDB" id="A0AAV2RM27"/>
<evidence type="ECO:0000256" key="7">
    <source>
        <dbReference type="ARBA" id="ARBA00023163"/>
    </source>
</evidence>
<evidence type="ECO:0000256" key="3">
    <source>
        <dbReference type="ARBA" id="ARBA00019683"/>
    </source>
</evidence>
<dbReference type="InterPro" id="IPR021640">
    <property type="entry name" value="Mediator_Med28"/>
</dbReference>
<evidence type="ECO:0000256" key="8">
    <source>
        <dbReference type="ARBA" id="ARBA00023242"/>
    </source>
</evidence>
<keyword evidence="12" id="KW-1185">Reference proteome</keyword>
<evidence type="ECO:0000313" key="12">
    <source>
        <dbReference type="Proteomes" id="UP001497623"/>
    </source>
</evidence>
<evidence type="ECO:0000256" key="6">
    <source>
        <dbReference type="ARBA" id="ARBA00023159"/>
    </source>
</evidence>